<evidence type="ECO:0000256" key="2">
    <source>
        <dbReference type="SAM" id="MobiDB-lite"/>
    </source>
</evidence>
<keyword evidence="1" id="KW-0653">Protein transport</keyword>
<evidence type="ECO:0000256" key="1">
    <source>
        <dbReference type="RuleBase" id="RU365079"/>
    </source>
</evidence>
<keyword evidence="1" id="KW-0809">Transit peptide</keyword>
<keyword evidence="5" id="KW-1185">Reference proteome</keyword>
<dbReference type="SMART" id="SM00577">
    <property type="entry name" value="CPDc"/>
    <property type="match status" value="1"/>
</dbReference>
<evidence type="ECO:0000313" key="5">
    <source>
        <dbReference type="Proteomes" id="UP000019335"/>
    </source>
</evidence>
<dbReference type="InterPro" id="IPR050365">
    <property type="entry name" value="TIM50"/>
</dbReference>
<keyword evidence="1" id="KW-0496">Mitochondrion</keyword>
<evidence type="ECO:0000313" key="4">
    <source>
        <dbReference type="EMBL" id="EWM21051.1"/>
    </source>
</evidence>
<evidence type="ECO:0000259" key="3">
    <source>
        <dbReference type="PROSITE" id="PS50969"/>
    </source>
</evidence>
<dbReference type="GO" id="GO:0015031">
    <property type="term" value="P:protein transport"/>
    <property type="evidence" value="ECO:0007669"/>
    <property type="project" value="UniProtKB-KW"/>
</dbReference>
<comment type="subcellular location">
    <subcellularLocation>
        <location evidence="1">Mitochondrion inner membrane</location>
        <topology evidence="1">Single-pass membrane protein</topology>
    </subcellularLocation>
</comment>
<feature type="compositionally biased region" description="Low complexity" evidence="2">
    <location>
        <begin position="368"/>
        <end position="378"/>
    </location>
</feature>
<proteinExistence type="inferred from homology"/>
<keyword evidence="1" id="KW-0813">Transport</keyword>
<comment type="similarity">
    <text evidence="1">Belongs to the TIM50 family.</text>
</comment>
<dbReference type="Pfam" id="PF03031">
    <property type="entry name" value="NIF"/>
    <property type="match status" value="1"/>
</dbReference>
<protein>
    <recommendedName>
        <fullName evidence="1">Mitochondrial import inner membrane translocase subunit TIM50</fullName>
    </recommendedName>
</protein>
<feature type="domain" description="FCP1 homology" evidence="3">
    <location>
        <begin position="120"/>
        <end position="321"/>
    </location>
</feature>
<dbReference type="SUPFAM" id="SSF56784">
    <property type="entry name" value="HAD-like"/>
    <property type="match status" value="1"/>
</dbReference>
<dbReference type="InterPro" id="IPR023214">
    <property type="entry name" value="HAD_sf"/>
</dbReference>
<organism evidence="4 5">
    <name type="scientific">Nannochloropsis gaditana</name>
    <dbReference type="NCBI Taxonomy" id="72520"/>
    <lineage>
        <taxon>Eukaryota</taxon>
        <taxon>Sar</taxon>
        <taxon>Stramenopiles</taxon>
        <taxon>Ochrophyta</taxon>
        <taxon>Eustigmatophyceae</taxon>
        <taxon>Eustigmatales</taxon>
        <taxon>Monodopsidaceae</taxon>
        <taxon>Nannochloropsis</taxon>
    </lineage>
</organism>
<comment type="subunit">
    <text evidence="1">Component of the TIM23 complex.</text>
</comment>
<dbReference type="CDD" id="cd07521">
    <property type="entry name" value="HAD_FCP1-like"/>
    <property type="match status" value="1"/>
</dbReference>
<dbReference type="InterPro" id="IPR004274">
    <property type="entry name" value="FCP1_dom"/>
</dbReference>
<dbReference type="PROSITE" id="PS50969">
    <property type="entry name" value="FCP1"/>
    <property type="match status" value="1"/>
</dbReference>
<dbReference type="Gene3D" id="3.40.50.1000">
    <property type="entry name" value="HAD superfamily/HAD-like"/>
    <property type="match status" value="1"/>
</dbReference>
<name>W7TKX7_9STRA</name>
<dbReference type="AlphaFoldDB" id="W7TKX7"/>
<comment type="function">
    <text evidence="1">Essential component of the TIM23 complex, a complex that mediates the translocation of transit peptide-containing proteins across the mitochondrial inner membrane.</text>
</comment>
<gene>
    <name evidence="4" type="ORF">Naga_100221g2</name>
</gene>
<dbReference type="PANTHER" id="PTHR12210">
    <property type="entry name" value="DULLARD PROTEIN PHOSPHATASE"/>
    <property type="match status" value="1"/>
</dbReference>
<sequence length="378" mass="42143">MRSSLALCAVGMVGRPGQGMASTRRAALGKAVASRDLSGVIFSKWSRLFHAQSFGYVGGMTKAVKAGSSSLVNSTGKRPPALEASRTCTARHGGRSLVCGSRYGDAKWMQGQGRRFSVYRKREKLTVVLDMDECLLHSRFEEDMRDERGRELAHQLLPNGDSESFHYQHQADVGEALGDVRHRSVDYFWLELEEGERVRVNLRPGVEAFLQRLSDEYNVFVFTAATETYARPVLDRLDPTGSLLDGRFYRPACRHVHGTYLKDLRRIQAGLGKADLSRVVLVDNNPLSFVPQPENGILVPSFYDDAEDRTLEAVGEMIDRRLAPLDDVRPFLGDLFQLRAQLQLVRRRLLGAEERKEAGEEAGGEAGEGQWQGQEKSG</sequence>
<feature type="region of interest" description="Disordered" evidence="2">
    <location>
        <begin position="355"/>
        <end position="378"/>
    </location>
</feature>
<dbReference type="GO" id="GO:0005744">
    <property type="term" value="C:TIM23 mitochondrial import inner membrane translocase complex"/>
    <property type="evidence" value="ECO:0007669"/>
    <property type="project" value="UniProtKB-UniRule"/>
</dbReference>
<dbReference type="Proteomes" id="UP000019335">
    <property type="component" value="Unassembled WGS sequence"/>
</dbReference>
<dbReference type="InterPro" id="IPR036412">
    <property type="entry name" value="HAD-like_sf"/>
</dbReference>
<keyword evidence="1" id="KW-0811">Translocation</keyword>
<dbReference type="OrthoDB" id="277011at2759"/>
<comment type="caution">
    <text evidence="4">The sequence shown here is derived from an EMBL/GenBank/DDBJ whole genome shotgun (WGS) entry which is preliminary data.</text>
</comment>
<dbReference type="EMBL" id="AZIL01002680">
    <property type="protein sequence ID" value="EWM21051.1"/>
    <property type="molecule type" value="Genomic_DNA"/>
</dbReference>
<accession>W7TKX7</accession>
<reference evidence="4 5" key="1">
    <citation type="journal article" date="2014" name="Mol. Plant">
        <title>Chromosome Scale Genome Assembly and Transcriptome Profiling of Nannochloropsis gaditana in Nitrogen Depletion.</title>
        <authorList>
            <person name="Corteggiani Carpinelli E."/>
            <person name="Telatin A."/>
            <person name="Vitulo N."/>
            <person name="Forcato C."/>
            <person name="D'Angelo M."/>
            <person name="Schiavon R."/>
            <person name="Vezzi A."/>
            <person name="Giacometti G.M."/>
            <person name="Morosinotto T."/>
            <person name="Valle G."/>
        </authorList>
    </citation>
    <scope>NUCLEOTIDE SEQUENCE [LARGE SCALE GENOMIC DNA]</scope>
    <source>
        <strain evidence="4 5">B-31</strain>
    </source>
</reference>